<protein>
    <submittedName>
        <fullName evidence="1">LPS sulfotransferase NodH</fullName>
    </submittedName>
</protein>
<dbReference type="STRING" id="490188.SAMN04488068_1653"/>
<dbReference type="SUPFAM" id="SSF52540">
    <property type="entry name" value="P-loop containing nucleoside triphosphate hydrolases"/>
    <property type="match status" value="1"/>
</dbReference>
<dbReference type="RefSeq" id="WP_072896382.1">
    <property type="nucleotide sequence ID" value="NZ_FQWZ01000003.1"/>
</dbReference>
<dbReference type="OrthoDB" id="7850803at2"/>
<evidence type="ECO:0000313" key="1">
    <source>
        <dbReference type="EMBL" id="SHG85092.1"/>
    </source>
</evidence>
<dbReference type="Proteomes" id="UP000199758">
    <property type="component" value="Unassembled WGS sequence"/>
</dbReference>
<accession>A0A1M5N6N5</accession>
<gene>
    <name evidence="1" type="ORF">SAMN04488068_1653</name>
</gene>
<dbReference type="Gene3D" id="3.40.50.300">
    <property type="entry name" value="P-loop containing nucleotide triphosphate hydrolases"/>
    <property type="match status" value="1"/>
</dbReference>
<sequence>MAIERRFVIFTAARTGSNALVSSLAASSEIHCDYELFHPEQIYCTAGLTQKTIQQRNRDPKAFLDDLILNASKHKPSARVYGFKIFFTHNRKAREYLLNDRSWAKVILQRENVLDQFISHKIAAGSEMWDTTNVAVKSVSRIRFVPAQFDLFVERLERQGSETRAFLQQTQQPFFEIGYSDVEANRYEPLCHYLQVQPTDNMAPRIGKQNKRQTALKLVNPEVARAHLATRGLGHLWVD</sequence>
<reference evidence="1 2" key="1">
    <citation type="submission" date="2016-11" db="EMBL/GenBank/DDBJ databases">
        <authorList>
            <person name="Jaros S."/>
            <person name="Januszkiewicz K."/>
            <person name="Wedrychowicz H."/>
        </authorList>
    </citation>
    <scope>NUCLEOTIDE SEQUENCE [LARGE SCALE GENOMIC DNA]</scope>
    <source>
        <strain evidence="1 2">CGMCC 1.7049</strain>
    </source>
</reference>
<dbReference type="EMBL" id="FQWZ01000003">
    <property type="protein sequence ID" value="SHG85092.1"/>
    <property type="molecule type" value="Genomic_DNA"/>
</dbReference>
<dbReference type="AlphaFoldDB" id="A0A1M5N6N5"/>
<name>A0A1M5N6N5_9GAMM</name>
<dbReference type="GO" id="GO:0016740">
    <property type="term" value="F:transferase activity"/>
    <property type="evidence" value="ECO:0007669"/>
    <property type="project" value="UniProtKB-KW"/>
</dbReference>
<organism evidence="1 2">
    <name type="scientific">Hydrocarboniphaga daqingensis</name>
    <dbReference type="NCBI Taxonomy" id="490188"/>
    <lineage>
        <taxon>Bacteria</taxon>
        <taxon>Pseudomonadati</taxon>
        <taxon>Pseudomonadota</taxon>
        <taxon>Gammaproteobacteria</taxon>
        <taxon>Nevskiales</taxon>
        <taxon>Nevskiaceae</taxon>
        <taxon>Hydrocarboniphaga</taxon>
    </lineage>
</organism>
<evidence type="ECO:0000313" key="2">
    <source>
        <dbReference type="Proteomes" id="UP000199758"/>
    </source>
</evidence>
<proteinExistence type="predicted"/>
<keyword evidence="1" id="KW-0808">Transferase</keyword>
<dbReference type="InterPro" id="IPR027417">
    <property type="entry name" value="P-loop_NTPase"/>
</dbReference>
<keyword evidence="2" id="KW-1185">Reference proteome</keyword>